<comment type="cofactor">
    <cofactor evidence="1">
        <name>FAD</name>
        <dbReference type="ChEBI" id="CHEBI:57692"/>
    </cofactor>
</comment>
<evidence type="ECO:0000256" key="4">
    <source>
        <dbReference type="ARBA" id="ARBA00022827"/>
    </source>
</evidence>
<dbReference type="Gene3D" id="3.50.50.100">
    <property type="match status" value="1"/>
</dbReference>
<sequence length="387" mass="42840">MKITIVGGGFGGVKAALELSKDKTNHITLISDKTDFQYYPGLYGTATGRSHLQSWVPLGEIFAGRDNILVIIDTITKISKSTKSLTGESGAVYTYTTLILALGSVTTYYGIKGLDQYAYGIKSAEEIKRLKRHLFDEFSQADHSDGNFIIVGAGPTGVELASSLGTYLRKLKIHYNKHEATTHITLIEAASRVLPHMSEKTSFIVKQRLQNLGVHVELNKKVEKQTIDTLIVSGKPMKSQTVIWTSGVANNPFFDANADQFTFSKNHKIIVDEYLRESEHVYVIGDNAFTPFSGLAQTALRDGIYVARHLMGSKKKYVAKMPPVVVPVGENWAVFEYKKIRFTGVPASLIRSAADFVGYSDLLPFGQALGVWHAQRIYEDDYFPTGK</sequence>
<gene>
    <name evidence="7" type="ORF">EOT05_04050</name>
</gene>
<dbReference type="PANTHER" id="PTHR42913">
    <property type="entry name" value="APOPTOSIS-INDUCING FACTOR 1"/>
    <property type="match status" value="1"/>
</dbReference>
<proteinExistence type="inferred from homology"/>
<dbReference type="EMBL" id="SCKX01000001">
    <property type="protein sequence ID" value="RWZ78891.1"/>
    <property type="molecule type" value="Genomic_DNA"/>
</dbReference>
<evidence type="ECO:0000313" key="7">
    <source>
        <dbReference type="EMBL" id="RWZ78891.1"/>
    </source>
</evidence>
<keyword evidence="8" id="KW-1185">Reference proteome</keyword>
<dbReference type="PANTHER" id="PTHR42913:SF3">
    <property type="entry name" value="64 KDA MITOCHONDRIAL NADH DEHYDROGENASE (EUROFUNG)"/>
    <property type="match status" value="1"/>
</dbReference>
<evidence type="ECO:0000256" key="5">
    <source>
        <dbReference type="ARBA" id="ARBA00023002"/>
    </source>
</evidence>
<protein>
    <recommendedName>
        <fullName evidence="6">FAD/NAD(P)-binding domain-containing protein</fullName>
    </recommendedName>
</protein>
<evidence type="ECO:0000313" key="8">
    <source>
        <dbReference type="Proteomes" id="UP000289257"/>
    </source>
</evidence>
<dbReference type="Proteomes" id="UP000289257">
    <property type="component" value="Unassembled WGS sequence"/>
</dbReference>
<organism evidence="7 8">
    <name type="scientific">Candidatus Microsaccharimonas sossegonensis</name>
    <dbReference type="NCBI Taxonomy" id="2506948"/>
    <lineage>
        <taxon>Bacteria</taxon>
        <taxon>Candidatus Saccharimonadota</taxon>
        <taxon>Candidatus Saccharimonadia</taxon>
        <taxon>Candidatus Saccharimonadales</taxon>
        <taxon>Candidatus Saccharimonadaceae</taxon>
        <taxon>Candidatus Microsaccharimonas</taxon>
    </lineage>
</organism>
<dbReference type="InterPro" id="IPR051169">
    <property type="entry name" value="NADH-Q_oxidoreductase"/>
</dbReference>
<name>A0A4Q0AI64_9BACT</name>
<evidence type="ECO:0000256" key="3">
    <source>
        <dbReference type="ARBA" id="ARBA00022630"/>
    </source>
</evidence>
<feature type="domain" description="FAD/NAD(P)-binding" evidence="6">
    <location>
        <begin position="1"/>
        <end position="303"/>
    </location>
</feature>
<dbReference type="SUPFAM" id="SSF51905">
    <property type="entry name" value="FAD/NAD(P)-binding domain"/>
    <property type="match status" value="2"/>
</dbReference>
<dbReference type="GO" id="GO:0019646">
    <property type="term" value="P:aerobic electron transport chain"/>
    <property type="evidence" value="ECO:0007669"/>
    <property type="project" value="TreeGrafter"/>
</dbReference>
<accession>A0A4Q0AI64</accession>
<keyword evidence="4" id="KW-0274">FAD</keyword>
<evidence type="ECO:0000256" key="2">
    <source>
        <dbReference type="ARBA" id="ARBA00005272"/>
    </source>
</evidence>
<dbReference type="InterPro" id="IPR036188">
    <property type="entry name" value="FAD/NAD-bd_sf"/>
</dbReference>
<dbReference type="GO" id="GO:0003955">
    <property type="term" value="F:NAD(P)H dehydrogenase (quinone) activity"/>
    <property type="evidence" value="ECO:0007669"/>
    <property type="project" value="TreeGrafter"/>
</dbReference>
<dbReference type="PRINTS" id="PR00368">
    <property type="entry name" value="FADPNR"/>
</dbReference>
<reference evidence="7" key="1">
    <citation type="submission" date="2019-01" db="EMBL/GenBank/DDBJ databases">
        <title>Genomic signatures and co-occurrence patterns of the ultra-small Saccharimodia (Patescibacteria phylum) suggest a symbiotic lifestyle.</title>
        <authorList>
            <person name="Lemos L."/>
            <person name="Medeiros J."/>
            <person name="Andreote F."/>
            <person name="Fernandes G."/>
            <person name="Varani A."/>
            <person name="Oliveira G."/>
            <person name="Pylro V."/>
        </authorList>
    </citation>
    <scope>NUCLEOTIDE SEQUENCE [LARGE SCALE GENOMIC DNA]</scope>
    <source>
        <strain evidence="7">AMD02</strain>
    </source>
</reference>
<dbReference type="InterPro" id="IPR023753">
    <property type="entry name" value="FAD/NAD-binding_dom"/>
</dbReference>
<evidence type="ECO:0000256" key="1">
    <source>
        <dbReference type="ARBA" id="ARBA00001974"/>
    </source>
</evidence>
<dbReference type="AlphaFoldDB" id="A0A4Q0AI64"/>
<comment type="caution">
    <text evidence="7">The sequence shown here is derived from an EMBL/GenBank/DDBJ whole genome shotgun (WGS) entry which is preliminary data.</text>
</comment>
<keyword evidence="5" id="KW-0560">Oxidoreductase</keyword>
<keyword evidence="3" id="KW-0285">Flavoprotein</keyword>
<evidence type="ECO:0000259" key="6">
    <source>
        <dbReference type="Pfam" id="PF07992"/>
    </source>
</evidence>
<comment type="similarity">
    <text evidence="2">Belongs to the NADH dehydrogenase family.</text>
</comment>
<dbReference type="Pfam" id="PF07992">
    <property type="entry name" value="Pyr_redox_2"/>
    <property type="match status" value="1"/>
</dbReference>
<dbReference type="PRINTS" id="PR00411">
    <property type="entry name" value="PNDRDTASEI"/>
</dbReference>